<dbReference type="EMBL" id="UZAL01004945">
    <property type="protein sequence ID" value="VDO91540.1"/>
    <property type="molecule type" value="Genomic_DNA"/>
</dbReference>
<dbReference type="Proteomes" id="UP000269396">
    <property type="component" value="Unassembled WGS sequence"/>
</dbReference>
<protein>
    <submittedName>
        <fullName evidence="1">Uncharacterized protein</fullName>
    </submittedName>
</protein>
<accession>A0A183NLS3</accession>
<name>A0A183NLS3_9TREM</name>
<reference evidence="1 2" key="1">
    <citation type="submission" date="2018-11" db="EMBL/GenBank/DDBJ databases">
        <authorList>
            <consortium name="Pathogen Informatics"/>
        </authorList>
    </citation>
    <scope>NUCLEOTIDE SEQUENCE [LARGE SCALE GENOMIC DNA]</scope>
    <source>
        <strain>Denwood</strain>
        <strain evidence="2">Zambia</strain>
    </source>
</reference>
<sequence>MLADLRKRSAENRQTSGCFFGLPLRVKELFHELRGVTKLYGKYGAFTFTYHLTFR</sequence>
<organism evidence="1 2">
    <name type="scientific">Schistosoma mattheei</name>
    <dbReference type="NCBI Taxonomy" id="31246"/>
    <lineage>
        <taxon>Eukaryota</taxon>
        <taxon>Metazoa</taxon>
        <taxon>Spiralia</taxon>
        <taxon>Lophotrochozoa</taxon>
        <taxon>Platyhelminthes</taxon>
        <taxon>Trematoda</taxon>
        <taxon>Digenea</taxon>
        <taxon>Strigeidida</taxon>
        <taxon>Schistosomatoidea</taxon>
        <taxon>Schistosomatidae</taxon>
        <taxon>Schistosoma</taxon>
    </lineage>
</organism>
<dbReference type="AlphaFoldDB" id="A0A183NLS3"/>
<gene>
    <name evidence="1" type="ORF">SMTD_LOCUS3059</name>
</gene>
<evidence type="ECO:0000313" key="1">
    <source>
        <dbReference type="EMBL" id="VDO91540.1"/>
    </source>
</evidence>
<evidence type="ECO:0000313" key="2">
    <source>
        <dbReference type="Proteomes" id="UP000269396"/>
    </source>
</evidence>
<proteinExistence type="predicted"/>
<keyword evidence="2" id="KW-1185">Reference proteome</keyword>